<sequence>MFSINDFHGELADDGEFEIVFVSSDRSESDLKKYMEECHGDWYCIPFGSPKIQEIKMKYSVSSIPTLIIIKADGKEITKNGTDDVVSKAPKAALSAWKSA</sequence>
<dbReference type="InterPro" id="IPR029519">
    <property type="entry name" value="RdCVF2"/>
</dbReference>
<organism evidence="2 3">
    <name type="scientific">Oesophagostomum dentatum</name>
    <name type="common">Nodular worm</name>
    <dbReference type="NCBI Taxonomy" id="61180"/>
    <lineage>
        <taxon>Eukaryota</taxon>
        <taxon>Metazoa</taxon>
        <taxon>Ecdysozoa</taxon>
        <taxon>Nematoda</taxon>
        <taxon>Chromadorea</taxon>
        <taxon>Rhabditida</taxon>
        <taxon>Rhabditina</taxon>
        <taxon>Rhabditomorpha</taxon>
        <taxon>Strongyloidea</taxon>
        <taxon>Strongylidae</taxon>
        <taxon>Oesophagostomum</taxon>
    </lineage>
</organism>
<dbReference type="Pfam" id="PF13905">
    <property type="entry name" value="Thioredoxin_8"/>
    <property type="match status" value="1"/>
</dbReference>
<evidence type="ECO:0000313" key="2">
    <source>
        <dbReference type="EMBL" id="KHJ84783.1"/>
    </source>
</evidence>
<gene>
    <name evidence="2" type="ORF">OESDEN_15499</name>
</gene>
<dbReference type="GO" id="GO:0045494">
    <property type="term" value="P:photoreceptor cell maintenance"/>
    <property type="evidence" value="ECO:0007669"/>
    <property type="project" value="InterPro"/>
</dbReference>
<dbReference type="SUPFAM" id="SSF52833">
    <property type="entry name" value="Thioredoxin-like"/>
    <property type="match status" value="1"/>
</dbReference>
<dbReference type="Gene3D" id="3.40.30.10">
    <property type="entry name" value="Glutaredoxin"/>
    <property type="match status" value="1"/>
</dbReference>
<dbReference type="InterPro" id="IPR012336">
    <property type="entry name" value="Thioredoxin-like_fold"/>
</dbReference>
<protein>
    <recommendedName>
        <fullName evidence="1">Thioredoxin-like fold domain-containing protein</fullName>
    </recommendedName>
</protein>
<name>A0A0B1SHH7_OESDE</name>
<dbReference type="AlphaFoldDB" id="A0A0B1SHH7"/>
<evidence type="ECO:0000259" key="1">
    <source>
        <dbReference type="Pfam" id="PF13905"/>
    </source>
</evidence>
<dbReference type="GO" id="GO:0007600">
    <property type="term" value="P:sensory perception"/>
    <property type="evidence" value="ECO:0007669"/>
    <property type="project" value="InterPro"/>
</dbReference>
<evidence type="ECO:0000313" key="3">
    <source>
        <dbReference type="Proteomes" id="UP000053660"/>
    </source>
</evidence>
<proteinExistence type="predicted"/>
<feature type="domain" description="Thioredoxin-like fold" evidence="1">
    <location>
        <begin position="4"/>
        <end position="75"/>
    </location>
</feature>
<dbReference type="EMBL" id="KN566805">
    <property type="protein sequence ID" value="KHJ84783.1"/>
    <property type="molecule type" value="Genomic_DNA"/>
</dbReference>
<dbReference type="InterPro" id="IPR036249">
    <property type="entry name" value="Thioredoxin-like_sf"/>
</dbReference>
<reference evidence="2 3" key="1">
    <citation type="submission" date="2014-03" db="EMBL/GenBank/DDBJ databases">
        <title>Draft genome of the hookworm Oesophagostomum dentatum.</title>
        <authorList>
            <person name="Mitreva M."/>
        </authorList>
    </citation>
    <scope>NUCLEOTIDE SEQUENCE [LARGE SCALE GENOMIC DNA]</scope>
    <source>
        <strain evidence="2 3">OD-Hann</strain>
    </source>
</reference>
<dbReference type="OrthoDB" id="189920at2759"/>
<keyword evidence="3" id="KW-1185">Reference proteome</keyword>
<dbReference type="PANTHER" id="PTHR46762:SF1">
    <property type="entry name" value="NUCLEOREDOXIN-LIKE PROTEIN 2"/>
    <property type="match status" value="1"/>
</dbReference>
<dbReference type="Proteomes" id="UP000053660">
    <property type="component" value="Unassembled WGS sequence"/>
</dbReference>
<accession>A0A0B1SHH7</accession>
<dbReference type="PANTHER" id="PTHR46762">
    <property type="entry name" value="NUCLEOREDOXIN-LIKE PROTEIN 2"/>
    <property type="match status" value="1"/>
</dbReference>